<dbReference type="RefSeq" id="WP_066124620.1">
    <property type="nucleotide sequence ID" value="NZ_FKIF01000002.1"/>
</dbReference>
<keyword evidence="5 7" id="KW-1133">Transmembrane helix</keyword>
<reference evidence="9 10" key="1">
    <citation type="submission" date="2016-04" db="EMBL/GenBank/DDBJ databases">
        <authorList>
            <consortium name="Pathogen Informatics"/>
        </authorList>
    </citation>
    <scope>NUCLEOTIDE SEQUENCE [LARGE SCALE GENOMIC DNA]</scope>
    <source>
        <strain evidence="9 10">H050680373</strain>
    </source>
</reference>
<keyword evidence="10" id="KW-1185">Reference proteome</keyword>
<protein>
    <submittedName>
        <fullName evidence="9">Capsular polysaccharide biosynthesis glucosyltransferase</fullName>
    </submittedName>
</protein>
<accession>A0A157S8Q2</accession>
<dbReference type="InterPro" id="IPR017473">
    <property type="entry name" value="Undecaprenyl-P_gluc_Ptfrase"/>
</dbReference>
<dbReference type="Proteomes" id="UP000076848">
    <property type="component" value="Unassembled WGS sequence"/>
</dbReference>
<dbReference type="InterPro" id="IPR017475">
    <property type="entry name" value="EPS_sugar_tfrase"/>
</dbReference>
<dbReference type="GO" id="GO:0089702">
    <property type="term" value="F:undecaprenyl-phosphate glucose phosphotransferase activity"/>
    <property type="evidence" value="ECO:0007669"/>
    <property type="project" value="TreeGrafter"/>
</dbReference>
<evidence type="ECO:0000256" key="4">
    <source>
        <dbReference type="ARBA" id="ARBA00022692"/>
    </source>
</evidence>
<keyword evidence="3 9" id="KW-0808">Transferase</keyword>
<dbReference type="GO" id="GO:0009242">
    <property type="term" value="P:colanic acid biosynthetic process"/>
    <property type="evidence" value="ECO:0007669"/>
    <property type="project" value="TreeGrafter"/>
</dbReference>
<dbReference type="NCBIfam" id="TIGR03023">
    <property type="entry name" value="WcaJ_sugtrans"/>
    <property type="match status" value="1"/>
</dbReference>
<dbReference type="PANTHER" id="PTHR30576">
    <property type="entry name" value="COLANIC BIOSYNTHESIS UDP-GLUCOSE LIPID CARRIER TRANSFERASE"/>
    <property type="match status" value="1"/>
</dbReference>
<evidence type="ECO:0000256" key="5">
    <source>
        <dbReference type="ARBA" id="ARBA00022989"/>
    </source>
</evidence>
<keyword evidence="6 7" id="KW-0472">Membrane</keyword>
<dbReference type="Pfam" id="PF13727">
    <property type="entry name" value="CoA_binding_3"/>
    <property type="match status" value="1"/>
</dbReference>
<evidence type="ECO:0000313" key="10">
    <source>
        <dbReference type="Proteomes" id="UP000076848"/>
    </source>
</evidence>
<dbReference type="STRING" id="288768.SAMEA3906486_01149"/>
<evidence type="ECO:0000259" key="8">
    <source>
        <dbReference type="Pfam" id="PF02397"/>
    </source>
</evidence>
<evidence type="ECO:0000256" key="7">
    <source>
        <dbReference type="SAM" id="Phobius"/>
    </source>
</evidence>
<dbReference type="AlphaFoldDB" id="A0A157S8Q2"/>
<feature type="transmembrane region" description="Helical" evidence="7">
    <location>
        <begin position="44"/>
        <end position="63"/>
    </location>
</feature>
<organism evidence="9 10">
    <name type="scientific">Bordetella ansorpii</name>
    <dbReference type="NCBI Taxonomy" id="288768"/>
    <lineage>
        <taxon>Bacteria</taxon>
        <taxon>Pseudomonadati</taxon>
        <taxon>Pseudomonadota</taxon>
        <taxon>Betaproteobacteria</taxon>
        <taxon>Burkholderiales</taxon>
        <taxon>Alcaligenaceae</taxon>
        <taxon>Bordetella</taxon>
    </lineage>
</organism>
<comment type="similarity">
    <text evidence="2">Belongs to the bacterial sugar transferase family.</text>
</comment>
<evidence type="ECO:0000256" key="2">
    <source>
        <dbReference type="ARBA" id="ARBA00006464"/>
    </source>
</evidence>
<feature type="domain" description="Bacterial sugar transferase" evidence="8">
    <location>
        <begin position="280"/>
        <end position="467"/>
    </location>
</feature>
<dbReference type="GO" id="GO:0016020">
    <property type="term" value="C:membrane"/>
    <property type="evidence" value="ECO:0007669"/>
    <property type="project" value="UniProtKB-SubCell"/>
</dbReference>
<feature type="transmembrane region" description="Helical" evidence="7">
    <location>
        <begin position="285"/>
        <end position="306"/>
    </location>
</feature>
<dbReference type="EMBL" id="FKIF01000002">
    <property type="protein sequence ID" value="SAI66787.1"/>
    <property type="molecule type" value="Genomic_DNA"/>
</dbReference>
<evidence type="ECO:0000313" key="9">
    <source>
        <dbReference type="EMBL" id="SAI66787.1"/>
    </source>
</evidence>
<feature type="transmembrane region" description="Helical" evidence="7">
    <location>
        <begin position="107"/>
        <end position="129"/>
    </location>
</feature>
<evidence type="ECO:0000256" key="1">
    <source>
        <dbReference type="ARBA" id="ARBA00004141"/>
    </source>
</evidence>
<dbReference type="InterPro" id="IPR003362">
    <property type="entry name" value="Bact_transf"/>
</dbReference>
<evidence type="ECO:0000256" key="3">
    <source>
        <dbReference type="ARBA" id="ARBA00022679"/>
    </source>
</evidence>
<gene>
    <name evidence="9" type="primary">wcaJ_2</name>
    <name evidence="9" type="ORF">SAMEA3906486_01149</name>
</gene>
<evidence type="ECO:0000256" key="6">
    <source>
        <dbReference type="ARBA" id="ARBA00023136"/>
    </source>
</evidence>
<dbReference type="NCBIfam" id="TIGR03025">
    <property type="entry name" value="EPS_sugtrans"/>
    <property type="match status" value="1"/>
</dbReference>
<comment type="subcellular location">
    <subcellularLocation>
        <location evidence="1">Membrane</location>
        <topology evidence="1">Multi-pass membrane protein</topology>
    </subcellularLocation>
</comment>
<feature type="transmembrane region" description="Helical" evidence="7">
    <location>
        <begin position="12"/>
        <end position="32"/>
    </location>
</feature>
<dbReference type="Pfam" id="PF02397">
    <property type="entry name" value="Bac_transf"/>
    <property type="match status" value="1"/>
</dbReference>
<proteinExistence type="inferred from homology"/>
<feature type="transmembrane region" description="Helical" evidence="7">
    <location>
        <begin position="83"/>
        <end position="101"/>
    </location>
</feature>
<keyword evidence="4 7" id="KW-0812">Transmembrane</keyword>
<name>A0A157S8Q2_9BORD</name>
<dbReference type="PANTHER" id="PTHR30576:SF21">
    <property type="entry name" value="UDP-GLUCOSE:UNDECAPRENYL-PHOSPHATE GLUCOSE-1-PHOSPHATE TRANSFERASE"/>
    <property type="match status" value="1"/>
</dbReference>
<sequence>MFLQDKLSHHQNAFMALVGVVSALLNALPFLALAHLSEANDSAAAQNVSALIGVSAFFTYARFRLLVSARTGLWMLGQGVRRWFNVLFVALAGLLFLSHGNLDFQQWRIVLIEWTGLALGLQIGGLAVLRRIAYNINNSSSNKRRAVFFSLGPKASELAMRLQRSPILGIHVDGYYAPQPLPGQEGSPGGTPRYLGGFASAIKQIDSGQIDIAFIPLDKHSYEDEALQLMNRLYDSTTTIYLIPESPIPGESVIDNAVIAGVPLLALHETQMVGLSRSFKRATDLVLGSLVLLLVLPVMLLVALAIRLDSPGPIIFRQHRYGERGSSITVFKFRSMRVGSDRLQDGKLRQASANDDRITRVGRILRRTSLDELPQLFNVLGGSMSLVGPRPHAVEHNEMYRRMIHGYMLRHSVKPGITGWAQIHGLRGETDTPDKMQRRVQYDRYYITNWSLRLDLKILVRTTVMILWDRNAY</sequence>